<dbReference type="GO" id="GO:0046452">
    <property type="term" value="P:dihydrofolate metabolic process"/>
    <property type="evidence" value="ECO:0007669"/>
    <property type="project" value="TreeGrafter"/>
</dbReference>
<comment type="similarity">
    <text evidence="2 8 9">Belongs to the dihydrofolate reductase family.</text>
</comment>
<dbReference type="GO" id="GO:0046655">
    <property type="term" value="P:folic acid metabolic process"/>
    <property type="evidence" value="ECO:0007669"/>
    <property type="project" value="TreeGrafter"/>
</dbReference>
<dbReference type="PIRSF" id="PIRSF000194">
    <property type="entry name" value="DHFR"/>
    <property type="match status" value="1"/>
</dbReference>
<dbReference type="CDD" id="cd00209">
    <property type="entry name" value="DHFR"/>
    <property type="match status" value="1"/>
</dbReference>
<dbReference type="PANTHER" id="PTHR48069:SF3">
    <property type="entry name" value="DIHYDROFOLATE REDUCTASE"/>
    <property type="match status" value="1"/>
</dbReference>
<dbReference type="GO" id="GO:0006730">
    <property type="term" value="P:one-carbon metabolic process"/>
    <property type="evidence" value="ECO:0007669"/>
    <property type="project" value="UniProtKB-KW"/>
</dbReference>
<dbReference type="FunFam" id="3.40.430.10:FF:000001">
    <property type="entry name" value="Dihydrofolate reductase"/>
    <property type="match status" value="1"/>
</dbReference>
<proteinExistence type="inferred from homology"/>
<dbReference type="OrthoDB" id="9804315at2"/>
<dbReference type="GO" id="GO:0005829">
    <property type="term" value="C:cytosol"/>
    <property type="evidence" value="ECO:0007669"/>
    <property type="project" value="TreeGrafter"/>
</dbReference>
<evidence type="ECO:0000256" key="6">
    <source>
        <dbReference type="ARBA" id="ARBA00023002"/>
    </source>
</evidence>
<evidence type="ECO:0000259" key="10">
    <source>
        <dbReference type="PROSITE" id="PS51330"/>
    </source>
</evidence>
<dbReference type="GO" id="GO:0004146">
    <property type="term" value="F:dihydrofolate reductase activity"/>
    <property type="evidence" value="ECO:0007669"/>
    <property type="project" value="UniProtKB-EC"/>
</dbReference>
<dbReference type="EMBL" id="FTNC01000015">
    <property type="protein sequence ID" value="SIR17460.1"/>
    <property type="molecule type" value="Genomic_DNA"/>
</dbReference>
<evidence type="ECO:0000256" key="9">
    <source>
        <dbReference type="RuleBase" id="RU004474"/>
    </source>
</evidence>
<dbReference type="GO" id="GO:0046654">
    <property type="term" value="P:tetrahydrofolate biosynthetic process"/>
    <property type="evidence" value="ECO:0007669"/>
    <property type="project" value="UniProtKB-UniPathway"/>
</dbReference>
<evidence type="ECO:0000256" key="2">
    <source>
        <dbReference type="ARBA" id="ARBA00009539"/>
    </source>
</evidence>
<evidence type="ECO:0000256" key="4">
    <source>
        <dbReference type="ARBA" id="ARBA00022563"/>
    </source>
</evidence>
<evidence type="ECO:0000256" key="1">
    <source>
        <dbReference type="ARBA" id="ARBA00004903"/>
    </source>
</evidence>
<evidence type="ECO:0000256" key="8">
    <source>
        <dbReference type="PIRNR" id="PIRNR000194"/>
    </source>
</evidence>
<dbReference type="PROSITE" id="PS00075">
    <property type="entry name" value="DHFR_1"/>
    <property type="match status" value="1"/>
</dbReference>
<keyword evidence="12" id="KW-1185">Reference proteome</keyword>
<dbReference type="STRING" id="56779.SAMN05421834_11538"/>
<feature type="domain" description="DHFR" evidence="10">
    <location>
        <begin position="2"/>
        <end position="161"/>
    </location>
</feature>
<comment type="pathway">
    <text evidence="1 8">Cofactor biosynthesis; tetrahydrofolate biosynthesis; 5,6,7,8-tetrahydrofolate from 7,8-dihydrofolate: step 1/1.</text>
</comment>
<dbReference type="InterPro" id="IPR001796">
    <property type="entry name" value="DHFR_dom"/>
</dbReference>
<gene>
    <name evidence="11" type="ORF">SAMN05421834_11538</name>
</gene>
<dbReference type="InterPro" id="IPR017925">
    <property type="entry name" value="DHFR_CS"/>
</dbReference>
<dbReference type="SUPFAM" id="SSF53597">
    <property type="entry name" value="Dihydrofolate reductase-like"/>
    <property type="match status" value="1"/>
</dbReference>
<evidence type="ECO:0000256" key="3">
    <source>
        <dbReference type="ARBA" id="ARBA00012856"/>
    </source>
</evidence>
<dbReference type="RefSeq" id="WP_076545411.1">
    <property type="nucleotide sequence ID" value="NZ_FTNC01000015.1"/>
</dbReference>
<dbReference type="AlphaFoldDB" id="A0A1N6YS91"/>
<comment type="function">
    <text evidence="7 8">Key enzyme in folate metabolism. Catalyzes an essential reaction for de novo glycine and purine synthesis, and for DNA precursor synthesis.</text>
</comment>
<dbReference type="Pfam" id="PF00186">
    <property type="entry name" value="DHFR_1"/>
    <property type="match status" value="1"/>
</dbReference>
<accession>A0A1N6YS91</accession>
<dbReference type="GO" id="GO:0070401">
    <property type="term" value="F:NADP+ binding"/>
    <property type="evidence" value="ECO:0007669"/>
    <property type="project" value="UniProtKB-ARBA"/>
</dbReference>
<reference evidence="12" key="1">
    <citation type="submission" date="2017-01" db="EMBL/GenBank/DDBJ databases">
        <authorList>
            <person name="Varghese N."/>
            <person name="Submissions S."/>
        </authorList>
    </citation>
    <scope>NUCLEOTIDE SEQUENCE [LARGE SCALE GENOMIC DNA]</scope>
    <source>
        <strain evidence="12">ATCC 700103</strain>
    </source>
</reference>
<keyword evidence="5 8" id="KW-0521">NADP</keyword>
<organism evidence="11 12">
    <name type="scientific">Halanaerobium kushneri</name>
    <dbReference type="NCBI Taxonomy" id="56779"/>
    <lineage>
        <taxon>Bacteria</taxon>
        <taxon>Bacillati</taxon>
        <taxon>Bacillota</taxon>
        <taxon>Clostridia</taxon>
        <taxon>Halanaerobiales</taxon>
        <taxon>Halanaerobiaceae</taxon>
        <taxon>Halanaerobium</taxon>
    </lineage>
</organism>
<dbReference type="InterPro" id="IPR012259">
    <property type="entry name" value="DHFR"/>
</dbReference>
<keyword evidence="6 8" id="KW-0560">Oxidoreductase</keyword>
<dbReference type="PANTHER" id="PTHR48069">
    <property type="entry name" value="DIHYDROFOLATE REDUCTASE"/>
    <property type="match status" value="1"/>
</dbReference>
<name>A0A1N6YS91_9FIRM</name>
<evidence type="ECO:0000313" key="12">
    <source>
        <dbReference type="Proteomes" id="UP000185669"/>
    </source>
</evidence>
<comment type="catalytic activity">
    <reaction evidence="8">
        <text>(6S)-5,6,7,8-tetrahydrofolate + NADP(+) = 7,8-dihydrofolate + NADPH + H(+)</text>
        <dbReference type="Rhea" id="RHEA:15009"/>
        <dbReference type="ChEBI" id="CHEBI:15378"/>
        <dbReference type="ChEBI" id="CHEBI:57451"/>
        <dbReference type="ChEBI" id="CHEBI:57453"/>
        <dbReference type="ChEBI" id="CHEBI:57783"/>
        <dbReference type="ChEBI" id="CHEBI:58349"/>
        <dbReference type="EC" id="1.5.1.3"/>
    </reaction>
</comment>
<evidence type="ECO:0000256" key="7">
    <source>
        <dbReference type="ARBA" id="ARBA00025067"/>
    </source>
</evidence>
<protein>
    <recommendedName>
        <fullName evidence="3 8">Dihydrofolate reductase</fullName>
        <ecNumber evidence="3 8">1.5.1.3</ecNumber>
    </recommendedName>
</protein>
<dbReference type="PRINTS" id="PR00070">
    <property type="entry name" value="DHFR"/>
</dbReference>
<dbReference type="UniPathway" id="UPA00077">
    <property type="reaction ID" value="UER00158"/>
</dbReference>
<evidence type="ECO:0000256" key="5">
    <source>
        <dbReference type="ARBA" id="ARBA00022857"/>
    </source>
</evidence>
<sequence length="170" mass="19859">MSLSIIAAMDQNQLIGKDEKIPWDLPADLKYFKKTTMGAPVVMGRKTFESIGFPLPGRRNIILTRNKDYAAEGCEVVHSQKEILAEFLEIEEEAFIIGGAEIYRQFLPYCNKLYLTIIDHEFSGDTYFPEFDRQNWDQISEKEGKTDSSNPYQYSYHVYQRKNKNYRSDF</sequence>
<dbReference type="Proteomes" id="UP000185669">
    <property type="component" value="Unassembled WGS sequence"/>
</dbReference>
<evidence type="ECO:0000313" key="11">
    <source>
        <dbReference type="EMBL" id="SIR17460.1"/>
    </source>
</evidence>
<dbReference type="Gene3D" id="3.40.430.10">
    <property type="entry name" value="Dihydrofolate Reductase, subunit A"/>
    <property type="match status" value="1"/>
</dbReference>
<dbReference type="EC" id="1.5.1.3" evidence="3 8"/>
<keyword evidence="4 8" id="KW-0554">One-carbon metabolism</keyword>
<dbReference type="PROSITE" id="PS51330">
    <property type="entry name" value="DHFR_2"/>
    <property type="match status" value="1"/>
</dbReference>
<dbReference type="InterPro" id="IPR024072">
    <property type="entry name" value="DHFR-like_dom_sf"/>
</dbReference>